<evidence type="ECO:0000313" key="2">
    <source>
        <dbReference type="EMBL" id="OQX04480.1"/>
    </source>
</evidence>
<dbReference type="Proteomes" id="UP000192491">
    <property type="component" value="Unassembled WGS sequence"/>
</dbReference>
<feature type="region of interest" description="Disordered" evidence="1">
    <location>
        <begin position="1"/>
        <end position="21"/>
    </location>
</feature>
<gene>
    <name evidence="2" type="ORF">BWK73_36050</name>
</gene>
<organism evidence="2 3">
    <name type="scientific">Thiothrix lacustris</name>
    <dbReference type="NCBI Taxonomy" id="525917"/>
    <lineage>
        <taxon>Bacteria</taxon>
        <taxon>Pseudomonadati</taxon>
        <taxon>Pseudomonadota</taxon>
        <taxon>Gammaproteobacteria</taxon>
        <taxon>Thiotrichales</taxon>
        <taxon>Thiotrichaceae</taxon>
        <taxon>Thiothrix</taxon>
    </lineage>
</organism>
<sequence>MADRTAEQPVKEIGDDTATTPYTLTGKYPERFYRRRDVCEMLAIASSTLTDYVKQGIVPKPLKLNPQESTKHGSAVWKESELLAFMNSRPRAG</sequence>
<accession>A0A1Y1QFW4</accession>
<evidence type="ECO:0000313" key="3">
    <source>
        <dbReference type="Proteomes" id="UP000192491"/>
    </source>
</evidence>
<feature type="compositionally biased region" description="Basic and acidic residues" evidence="1">
    <location>
        <begin position="1"/>
        <end position="14"/>
    </location>
</feature>
<comment type="caution">
    <text evidence="2">The sequence shown here is derived from an EMBL/GenBank/DDBJ whole genome shotgun (WGS) entry which is preliminary data.</text>
</comment>
<proteinExistence type="predicted"/>
<dbReference type="AlphaFoldDB" id="A0A1Y1QFW4"/>
<protein>
    <submittedName>
        <fullName evidence="2">Uncharacterized protein</fullName>
    </submittedName>
</protein>
<dbReference type="EMBL" id="MTEJ01000335">
    <property type="protein sequence ID" value="OQX04480.1"/>
    <property type="molecule type" value="Genomic_DNA"/>
</dbReference>
<reference evidence="2 3" key="1">
    <citation type="submission" date="2017-01" db="EMBL/GenBank/DDBJ databases">
        <title>Novel large sulfur bacteria in the metagenomes of groundwater-fed chemosynthetic microbial mats in the Lake Huron basin.</title>
        <authorList>
            <person name="Sharrar A.M."/>
            <person name="Flood B.E."/>
            <person name="Bailey J.V."/>
            <person name="Jones D.S."/>
            <person name="Biddanda B."/>
            <person name="Ruberg S.A."/>
            <person name="Marcus D.N."/>
            <person name="Dick G.J."/>
        </authorList>
    </citation>
    <scope>NUCLEOTIDE SEQUENCE [LARGE SCALE GENOMIC DNA]</scope>
    <source>
        <strain evidence="2">A8</strain>
    </source>
</reference>
<evidence type="ECO:0000256" key="1">
    <source>
        <dbReference type="SAM" id="MobiDB-lite"/>
    </source>
</evidence>
<name>A0A1Y1QFW4_9GAMM</name>